<dbReference type="KEGG" id="nia:A8C56_18860"/>
<organism evidence="1 2">
    <name type="scientific">Niabella ginsenosidivorans</name>
    <dbReference type="NCBI Taxonomy" id="1176587"/>
    <lineage>
        <taxon>Bacteria</taxon>
        <taxon>Pseudomonadati</taxon>
        <taxon>Bacteroidota</taxon>
        <taxon>Chitinophagia</taxon>
        <taxon>Chitinophagales</taxon>
        <taxon>Chitinophagaceae</taxon>
        <taxon>Niabella</taxon>
    </lineage>
</organism>
<dbReference type="STRING" id="1176587.A8C56_18860"/>
<reference evidence="1 2" key="1">
    <citation type="submission" date="2016-05" db="EMBL/GenBank/DDBJ databases">
        <title>Niabella ginsenosidivorans BS26 whole genome sequencing.</title>
        <authorList>
            <person name="Im W.T."/>
            <person name="Siddiqi M.Z."/>
        </authorList>
    </citation>
    <scope>NUCLEOTIDE SEQUENCE [LARGE SCALE GENOMIC DNA]</scope>
    <source>
        <strain evidence="1 2">BS26</strain>
    </source>
</reference>
<dbReference type="EMBL" id="CP015772">
    <property type="protein sequence ID" value="ANH82765.1"/>
    <property type="molecule type" value="Genomic_DNA"/>
</dbReference>
<proteinExistence type="predicted"/>
<keyword evidence="2" id="KW-1185">Reference proteome</keyword>
<dbReference type="Proteomes" id="UP000077667">
    <property type="component" value="Chromosome"/>
</dbReference>
<dbReference type="AlphaFoldDB" id="A0A1A9I5Z6"/>
<sequence>MNKTIAIFSRIGKGGFGLAKRFSAGMPNLLSASGNGNKLTRAQHRFTNQPIKGYSGDTDDAQQLFHSLAEIVKENEQPDVFLYDPAQIYKEGLPEAPFNRLMDDLKICMSELVPVLALFYEAGAAIYWLLYELIGVIGRCHLLVQDSGKPGAEKTKVT</sequence>
<gene>
    <name evidence="1" type="ORF">A8C56_18860</name>
</gene>
<evidence type="ECO:0000313" key="1">
    <source>
        <dbReference type="EMBL" id="ANH82765.1"/>
    </source>
</evidence>
<accession>A0A1A9I5Z6</accession>
<protein>
    <submittedName>
        <fullName evidence="1">Uncharacterized protein</fullName>
    </submittedName>
</protein>
<name>A0A1A9I5Z6_9BACT</name>
<evidence type="ECO:0000313" key="2">
    <source>
        <dbReference type="Proteomes" id="UP000077667"/>
    </source>
</evidence>